<keyword evidence="8" id="KW-0406">Ion transport</keyword>
<comment type="function">
    <text evidence="11">Mediates influx of magnesium ions. Alternates between open and closed states. Activated by low cytoplasmic Mg(2+) levels. Inactive when cytoplasmic Mg(2+) levels are high.</text>
</comment>
<evidence type="ECO:0000256" key="12">
    <source>
        <dbReference type="SAM" id="Phobius"/>
    </source>
</evidence>
<keyword evidence="14" id="KW-1185">Reference proteome</keyword>
<keyword evidence="3" id="KW-0813">Transport</keyword>
<dbReference type="InterPro" id="IPR002523">
    <property type="entry name" value="MgTranspt_CorA/ZnTranspt_ZntB"/>
</dbReference>
<evidence type="ECO:0000256" key="10">
    <source>
        <dbReference type="ARBA" id="ARBA00034269"/>
    </source>
</evidence>
<evidence type="ECO:0000256" key="6">
    <source>
        <dbReference type="ARBA" id="ARBA00022842"/>
    </source>
</evidence>
<dbReference type="Pfam" id="PF01544">
    <property type="entry name" value="CorA"/>
    <property type="match status" value="1"/>
</dbReference>
<dbReference type="FunFam" id="1.20.58.340:FF:000004">
    <property type="entry name" value="Magnesium transport protein CorA"/>
    <property type="match status" value="1"/>
</dbReference>
<sequence length="247" mass="26766">MTVVLPGADVNGDQVSGPVTFILTAERLVTVRHHNPRPFETYPGRAEKVGLGCGHPGDILLGLFEEIIGRQADLLEGAGKALDEASRRVYHEDPGTDIAALRSLLRNTGLENERIGRVRLGLLTLERALGFLEQSPQPLPKKFASAIKAMRRDIGALSVHADFLGTRVEMASDVTLGIINIGQSQTTKTVSVVAVIFMPPTLVASIYGMNFRIMPELDWSLGYPGALAAMLASAAGAYAFFRWRRCL</sequence>
<evidence type="ECO:0000256" key="1">
    <source>
        <dbReference type="ARBA" id="ARBA00004651"/>
    </source>
</evidence>
<feature type="transmembrane region" description="Helical" evidence="12">
    <location>
        <begin position="190"/>
        <end position="209"/>
    </location>
</feature>
<dbReference type="EMBL" id="FTOT01000002">
    <property type="protein sequence ID" value="SIS77238.1"/>
    <property type="molecule type" value="Genomic_DNA"/>
</dbReference>
<evidence type="ECO:0000256" key="7">
    <source>
        <dbReference type="ARBA" id="ARBA00022989"/>
    </source>
</evidence>
<proteinExistence type="inferred from homology"/>
<feature type="transmembrane region" description="Helical" evidence="12">
    <location>
        <begin position="221"/>
        <end position="241"/>
    </location>
</feature>
<keyword evidence="6" id="KW-0460">Magnesium</keyword>
<comment type="similarity">
    <text evidence="2">Belongs to the CorA metal ion transporter (MIT) (TC 1.A.35) family.</text>
</comment>
<evidence type="ECO:0000256" key="5">
    <source>
        <dbReference type="ARBA" id="ARBA00022692"/>
    </source>
</evidence>
<dbReference type="SUPFAM" id="SSF144083">
    <property type="entry name" value="Magnesium transport protein CorA, transmembrane region"/>
    <property type="match status" value="1"/>
</dbReference>
<dbReference type="AlphaFoldDB" id="A0A1N7LTQ5"/>
<reference evidence="13 14" key="1">
    <citation type="submission" date="2017-01" db="EMBL/GenBank/DDBJ databases">
        <authorList>
            <person name="Mah S.A."/>
            <person name="Swanson W.J."/>
            <person name="Moy G.W."/>
            <person name="Vacquier V.D."/>
        </authorList>
    </citation>
    <scope>NUCLEOTIDE SEQUENCE [LARGE SCALE GENOMIC DNA]</scope>
    <source>
        <strain evidence="13 14">DSM 26375</strain>
    </source>
</reference>
<evidence type="ECO:0000256" key="11">
    <source>
        <dbReference type="ARBA" id="ARBA00045497"/>
    </source>
</evidence>
<dbReference type="RefSeq" id="WP_229740464.1">
    <property type="nucleotide sequence ID" value="NZ_BMEH01000002.1"/>
</dbReference>
<dbReference type="Proteomes" id="UP000186141">
    <property type="component" value="Unassembled WGS sequence"/>
</dbReference>
<keyword evidence="9 12" id="KW-0472">Membrane</keyword>
<dbReference type="Gene3D" id="1.20.58.340">
    <property type="entry name" value="Magnesium transport protein CorA, transmembrane region"/>
    <property type="match status" value="1"/>
</dbReference>
<accession>A0A1N7LTQ5</accession>
<dbReference type="PANTHER" id="PTHR47685">
    <property type="entry name" value="MAGNESIUM TRANSPORT PROTEIN CORA"/>
    <property type="match status" value="1"/>
</dbReference>
<dbReference type="GO" id="GO:0015095">
    <property type="term" value="F:magnesium ion transmembrane transporter activity"/>
    <property type="evidence" value="ECO:0007669"/>
    <property type="project" value="TreeGrafter"/>
</dbReference>
<comment type="catalytic activity">
    <reaction evidence="10">
        <text>Mg(2+)(in) = Mg(2+)(out)</text>
        <dbReference type="Rhea" id="RHEA:29827"/>
        <dbReference type="ChEBI" id="CHEBI:18420"/>
    </reaction>
</comment>
<evidence type="ECO:0000256" key="9">
    <source>
        <dbReference type="ARBA" id="ARBA00023136"/>
    </source>
</evidence>
<gene>
    <name evidence="13" type="ORF">SAMN05421774_102167</name>
</gene>
<dbReference type="InterPro" id="IPR050829">
    <property type="entry name" value="CorA_MIT"/>
</dbReference>
<keyword evidence="4" id="KW-1003">Cell membrane</keyword>
<comment type="subcellular location">
    <subcellularLocation>
        <location evidence="1">Cell membrane</location>
        <topology evidence="1">Multi-pass membrane protein</topology>
    </subcellularLocation>
</comment>
<dbReference type="GO" id="GO:0015099">
    <property type="term" value="F:nickel cation transmembrane transporter activity"/>
    <property type="evidence" value="ECO:0007669"/>
    <property type="project" value="TreeGrafter"/>
</dbReference>
<dbReference type="STRING" id="1086013.SAMN05421774_102167"/>
<keyword evidence="5 12" id="KW-0812">Transmembrane</keyword>
<protein>
    <submittedName>
        <fullName evidence="13">Magnesium transporter</fullName>
    </submittedName>
</protein>
<evidence type="ECO:0000256" key="8">
    <source>
        <dbReference type="ARBA" id="ARBA00023065"/>
    </source>
</evidence>
<dbReference type="GO" id="GO:0005886">
    <property type="term" value="C:plasma membrane"/>
    <property type="evidence" value="ECO:0007669"/>
    <property type="project" value="UniProtKB-SubCell"/>
</dbReference>
<evidence type="ECO:0000256" key="4">
    <source>
        <dbReference type="ARBA" id="ARBA00022475"/>
    </source>
</evidence>
<keyword evidence="7 12" id="KW-1133">Transmembrane helix</keyword>
<evidence type="ECO:0000313" key="14">
    <source>
        <dbReference type="Proteomes" id="UP000186141"/>
    </source>
</evidence>
<evidence type="ECO:0000256" key="3">
    <source>
        <dbReference type="ARBA" id="ARBA00022448"/>
    </source>
</evidence>
<dbReference type="GO" id="GO:0015087">
    <property type="term" value="F:cobalt ion transmembrane transporter activity"/>
    <property type="evidence" value="ECO:0007669"/>
    <property type="project" value="TreeGrafter"/>
</dbReference>
<dbReference type="SUPFAM" id="SSF143865">
    <property type="entry name" value="CorA soluble domain-like"/>
    <property type="match status" value="1"/>
</dbReference>
<dbReference type="PANTHER" id="PTHR47685:SF1">
    <property type="entry name" value="MAGNESIUM TRANSPORT PROTEIN CORA"/>
    <property type="match status" value="1"/>
</dbReference>
<dbReference type="InterPro" id="IPR045861">
    <property type="entry name" value="CorA_cytoplasmic_dom"/>
</dbReference>
<dbReference type="InterPro" id="IPR045863">
    <property type="entry name" value="CorA_TM1_TM2"/>
</dbReference>
<organism evidence="13 14">
    <name type="scientific">Gemmobacter megaterium</name>
    <dbReference type="NCBI Taxonomy" id="1086013"/>
    <lineage>
        <taxon>Bacteria</taxon>
        <taxon>Pseudomonadati</taxon>
        <taxon>Pseudomonadota</taxon>
        <taxon>Alphaproteobacteria</taxon>
        <taxon>Rhodobacterales</taxon>
        <taxon>Paracoccaceae</taxon>
        <taxon>Gemmobacter</taxon>
    </lineage>
</organism>
<name>A0A1N7LTQ5_9RHOB</name>
<evidence type="ECO:0000256" key="2">
    <source>
        <dbReference type="ARBA" id="ARBA00009765"/>
    </source>
</evidence>
<evidence type="ECO:0000313" key="13">
    <source>
        <dbReference type="EMBL" id="SIS77238.1"/>
    </source>
</evidence>